<accession>A0ABW2FEB9</accession>
<evidence type="ECO:0000313" key="2">
    <source>
        <dbReference type="Proteomes" id="UP001596378"/>
    </source>
</evidence>
<protein>
    <submittedName>
        <fullName evidence="1">Uncharacterized protein</fullName>
    </submittedName>
</protein>
<proteinExistence type="predicted"/>
<keyword evidence="2" id="KW-1185">Reference proteome</keyword>
<dbReference type="RefSeq" id="WP_378046016.1">
    <property type="nucleotide sequence ID" value="NZ_JBHMDN010000010.1"/>
</dbReference>
<sequence length="72" mass="8199">MRKPRGYARIIRNVSAVQGLIVQPSSLSQDQIASVMREGRKRMIERYGTSAINESVQMTQQHIESTKRGVRI</sequence>
<name>A0ABW2FEB9_9BACL</name>
<gene>
    <name evidence="1" type="ORF">ACFQMJ_16750</name>
</gene>
<reference evidence="2" key="1">
    <citation type="journal article" date="2019" name="Int. J. Syst. Evol. Microbiol.">
        <title>The Global Catalogue of Microorganisms (GCM) 10K type strain sequencing project: providing services to taxonomists for standard genome sequencing and annotation.</title>
        <authorList>
            <consortium name="The Broad Institute Genomics Platform"/>
            <consortium name="The Broad Institute Genome Sequencing Center for Infectious Disease"/>
            <person name="Wu L."/>
            <person name="Ma J."/>
        </authorList>
    </citation>
    <scope>NUCLEOTIDE SEQUENCE [LARGE SCALE GENOMIC DNA]</scope>
    <source>
        <strain evidence="2">KCTC 12907</strain>
    </source>
</reference>
<dbReference type="EMBL" id="JBHTAI010000009">
    <property type="protein sequence ID" value="MFC7150178.1"/>
    <property type="molecule type" value="Genomic_DNA"/>
</dbReference>
<evidence type="ECO:0000313" key="1">
    <source>
        <dbReference type="EMBL" id="MFC7150178.1"/>
    </source>
</evidence>
<organism evidence="1 2">
    <name type="scientific">Cohnella cellulosilytica</name>
    <dbReference type="NCBI Taxonomy" id="986710"/>
    <lineage>
        <taxon>Bacteria</taxon>
        <taxon>Bacillati</taxon>
        <taxon>Bacillota</taxon>
        <taxon>Bacilli</taxon>
        <taxon>Bacillales</taxon>
        <taxon>Paenibacillaceae</taxon>
        <taxon>Cohnella</taxon>
    </lineage>
</organism>
<dbReference type="Proteomes" id="UP001596378">
    <property type="component" value="Unassembled WGS sequence"/>
</dbReference>
<comment type="caution">
    <text evidence="1">The sequence shown here is derived from an EMBL/GenBank/DDBJ whole genome shotgun (WGS) entry which is preliminary data.</text>
</comment>